<dbReference type="InterPro" id="IPR005530">
    <property type="entry name" value="SPW"/>
</dbReference>
<evidence type="ECO:0000313" key="5">
    <source>
        <dbReference type="Proteomes" id="UP000297248"/>
    </source>
</evidence>
<reference evidence="4 5" key="1">
    <citation type="journal article" date="2016" name="Int. J. Syst. Evol. Microbiol.">
        <title>Proposal of Mucilaginibacter phyllosphaerae sp. nov. isolated from the phyllosphere of Galium album.</title>
        <authorList>
            <person name="Aydogan E.L."/>
            <person name="Busse H.J."/>
            <person name="Moser G."/>
            <person name="Muller C."/>
            <person name="Kampfer P."/>
            <person name="Glaeser S.P."/>
        </authorList>
    </citation>
    <scope>NUCLEOTIDE SEQUENCE [LARGE SCALE GENOMIC DNA]</scope>
    <source>
        <strain evidence="4 5">PP-F2FG21</strain>
    </source>
</reference>
<evidence type="ECO:0000259" key="2">
    <source>
        <dbReference type="Pfam" id="PF03779"/>
    </source>
</evidence>
<dbReference type="Proteomes" id="UP000297248">
    <property type="component" value="Unassembled WGS sequence"/>
</dbReference>
<reference evidence="4" key="2">
    <citation type="submission" date="2019-03" db="EMBL/GenBank/DDBJ databases">
        <authorList>
            <person name="Yan Y.-Q."/>
            <person name="Du Z.-J."/>
        </authorList>
    </citation>
    <scope>NUCLEOTIDE SEQUENCE</scope>
    <source>
        <strain evidence="4">PP-F2FG21</strain>
    </source>
</reference>
<comment type="caution">
    <text evidence="4">The sequence shown here is derived from an EMBL/GenBank/DDBJ whole genome shotgun (WGS) entry which is preliminary data.</text>
</comment>
<feature type="transmembrane region" description="Helical" evidence="1">
    <location>
        <begin position="69"/>
        <end position="88"/>
    </location>
</feature>
<dbReference type="EMBL" id="JACIEG010000003">
    <property type="protein sequence ID" value="MBB3969474.1"/>
    <property type="molecule type" value="Genomic_DNA"/>
</dbReference>
<name>A0A4Y8ACT0_9SPHI</name>
<evidence type="ECO:0000313" key="6">
    <source>
        <dbReference type="Proteomes" id="UP000583101"/>
    </source>
</evidence>
<keyword evidence="1" id="KW-0812">Transmembrane</keyword>
<evidence type="ECO:0000313" key="4">
    <source>
        <dbReference type="EMBL" id="TEW65746.1"/>
    </source>
</evidence>
<dbReference type="OrthoDB" id="129082at2"/>
<feature type="transmembrane region" description="Helical" evidence="1">
    <location>
        <begin position="94"/>
        <end position="113"/>
    </location>
</feature>
<dbReference type="RefSeq" id="WP_134336615.1">
    <property type="nucleotide sequence ID" value="NZ_BMCZ01000002.1"/>
</dbReference>
<accession>A0A4Y8ACT0</accession>
<evidence type="ECO:0000256" key="1">
    <source>
        <dbReference type="SAM" id="Phobius"/>
    </source>
</evidence>
<dbReference type="EMBL" id="SNQG01000004">
    <property type="protein sequence ID" value="TEW65746.1"/>
    <property type="molecule type" value="Genomic_DNA"/>
</dbReference>
<protein>
    <recommendedName>
        <fullName evidence="2">SPW repeat-containing integral membrane domain-containing protein</fullName>
    </recommendedName>
</protein>
<keyword evidence="6" id="KW-1185">Reference proteome</keyword>
<gene>
    <name evidence="4" type="ORF">E2R65_11425</name>
    <name evidence="3" type="ORF">GGR35_002077</name>
</gene>
<evidence type="ECO:0000313" key="3">
    <source>
        <dbReference type="EMBL" id="MBB3969474.1"/>
    </source>
</evidence>
<sequence length="129" mass="14331">MKPLISLKTHGILDYTGGLLTAASPWVFGFASLGGAPLYLPLLLGSMQLLMAIFSNHPLGLYKVFPMQLHLVIDMFAGIILIAAPWIYGFYHFVFLPHLLLGMLSLFAGLFTAHSPLYHLELFDERGNR</sequence>
<feature type="domain" description="SPW repeat-containing integral membrane" evidence="2">
    <location>
        <begin position="10"/>
        <end position="110"/>
    </location>
</feature>
<keyword evidence="1" id="KW-1133">Transmembrane helix</keyword>
<proteinExistence type="predicted"/>
<dbReference type="AlphaFoldDB" id="A0A4Y8ACT0"/>
<keyword evidence="1" id="KW-0472">Membrane</keyword>
<dbReference type="Pfam" id="PF03779">
    <property type="entry name" value="SPW"/>
    <property type="match status" value="1"/>
</dbReference>
<reference evidence="3 6" key="3">
    <citation type="submission" date="2020-08" db="EMBL/GenBank/DDBJ databases">
        <title>Genomic Encyclopedia of Type Strains, Phase IV (KMG-IV): sequencing the most valuable type-strain genomes for metagenomic binning, comparative biology and taxonomic classification.</title>
        <authorList>
            <person name="Goeker M."/>
        </authorList>
    </citation>
    <scope>NUCLEOTIDE SEQUENCE [LARGE SCALE GENOMIC DNA]</scope>
    <source>
        <strain evidence="3 6">DSM 100995</strain>
    </source>
</reference>
<dbReference type="Proteomes" id="UP000583101">
    <property type="component" value="Unassembled WGS sequence"/>
</dbReference>
<organism evidence="4 5">
    <name type="scientific">Mucilaginibacter phyllosphaerae</name>
    <dbReference type="NCBI Taxonomy" id="1812349"/>
    <lineage>
        <taxon>Bacteria</taxon>
        <taxon>Pseudomonadati</taxon>
        <taxon>Bacteroidota</taxon>
        <taxon>Sphingobacteriia</taxon>
        <taxon>Sphingobacteriales</taxon>
        <taxon>Sphingobacteriaceae</taxon>
        <taxon>Mucilaginibacter</taxon>
    </lineage>
</organism>